<feature type="region of interest" description="Disordered" evidence="1">
    <location>
        <begin position="60"/>
        <end position="97"/>
    </location>
</feature>
<dbReference type="AlphaFoldDB" id="Q07GZ9"/>
<dbReference type="STRING" id="316055.RPE_4866"/>
<gene>
    <name evidence="2" type="ordered locus">RPE_4866</name>
</gene>
<protein>
    <submittedName>
        <fullName evidence="2">Uncharacterized protein</fullName>
    </submittedName>
</protein>
<sequence>MAQIIRAYDNPKTAATVVSQLKAANFNQIEQTSDGNGGALVAVEPPFGLGSKAEAILDSVPGGKKSNGANGVHHSTSKGGNGVQHSHGTSHGGSLISESTRLTGAPRLTNSKTTSEWIGLPTLISSDTFITGMFPLLISSKPFSSLSSNQNASATLINDPAPLSHAIGLPVLTKR</sequence>
<feature type="compositionally biased region" description="Polar residues" evidence="1">
    <location>
        <begin position="67"/>
        <end position="89"/>
    </location>
</feature>
<dbReference type="EMBL" id="CP000463">
    <property type="protein sequence ID" value="ABJ08785.1"/>
    <property type="molecule type" value="Genomic_DNA"/>
</dbReference>
<dbReference type="HOGENOM" id="CLU_1516765_0_0_5"/>
<evidence type="ECO:0000256" key="1">
    <source>
        <dbReference type="SAM" id="MobiDB-lite"/>
    </source>
</evidence>
<accession>Q07GZ9</accession>
<dbReference type="OrthoDB" id="8138134at2"/>
<evidence type="ECO:0000313" key="2">
    <source>
        <dbReference type="EMBL" id="ABJ08785.1"/>
    </source>
</evidence>
<organism evidence="2">
    <name type="scientific">Rhodopseudomonas palustris (strain BisA53)</name>
    <dbReference type="NCBI Taxonomy" id="316055"/>
    <lineage>
        <taxon>Bacteria</taxon>
        <taxon>Pseudomonadati</taxon>
        <taxon>Pseudomonadota</taxon>
        <taxon>Alphaproteobacteria</taxon>
        <taxon>Hyphomicrobiales</taxon>
        <taxon>Nitrobacteraceae</taxon>
        <taxon>Rhodopseudomonas</taxon>
    </lineage>
</organism>
<name>Q07GZ9_RHOP5</name>
<reference evidence="2" key="1">
    <citation type="submission" date="2006-09" db="EMBL/GenBank/DDBJ databases">
        <title>Complete sequence of Rhodopseudomonas palustris BisA53.</title>
        <authorList>
            <consortium name="US DOE Joint Genome Institute"/>
            <person name="Copeland A."/>
            <person name="Lucas S."/>
            <person name="Lapidus A."/>
            <person name="Barry K."/>
            <person name="Detter J.C."/>
            <person name="Glavina del Rio T."/>
            <person name="Hammon N."/>
            <person name="Israni S."/>
            <person name="Dalin E."/>
            <person name="Tice H."/>
            <person name="Pitluck S."/>
            <person name="Chain P."/>
            <person name="Malfatti S."/>
            <person name="Shin M."/>
            <person name="Vergez L."/>
            <person name="Schmutz J."/>
            <person name="Larimer F."/>
            <person name="Land M."/>
            <person name="Hauser L."/>
            <person name="Pelletier D.A."/>
            <person name="Kyrpides N."/>
            <person name="Kim E."/>
            <person name="Harwood C.S."/>
            <person name="Oda Y."/>
            <person name="Richardson P."/>
        </authorList>
    </citation>
    <scope>NUCLEOTIDE SEQUENCE [LARGE SCALE GENOMIC DNA]</scope>
    <source>
        <strain evidence="2">BisA53</strain>
    </source>
</reference>
<dbReference type="KEGG" id="rpe:RPE_4866"/>
<proteinExistence type="predicted"/>